<organism evidence="7 8">
    <name type="scientific">Cyprinus carpio</name>
    <name type="common">Common carp</name>
    <dbReference type="NCBI Taxonomy" id="7962"/>
    <lineage>
        <taxon>Eukaryota</taxon>
        <taxon>Metazoa</taxon>
        <taxon>Chordata</taxon>
        <taxon>Craniata</taxon>
        <taxon>Vertebrata</taxon>
        <taxon>Euteleostomi</taxon>
        <taxon>Actinopterygii</taxon>
        <taxon>Neopterygii</taxon>
        <taxon>Teleostei</taxon>
        <taxon>Ostariophysi</taxon>
        <taxon>Cypriniformes</taxon>
        <taxon>Cyprinidae</taxon>
        <taxon>Cyprininae</taxon>
        <taxon>Cyprinus</taxon>
    </lineage>
</organism>
<dbReference type="PANTHER" id="PTHR46729">
    <property type="entry name" value="LEUKOCYTE RECEPTOR CLUSTER MEMBER 9"/>
    <property type="match status" value="1"/>
</dbReference>
<dbReference type="PROSITE" id="PS50103">
    <property type="entry name" value="ZF_C3H1"/>
    <property type="match status" value="1"/>
</dbReference>
<reference evidence="7" key="1">
    <citation type="submission" date="2025-08" db="UniProtKB">
        <authorList>
            <consortium name="Ensembl"/>
        </authorList>
    </citation>
    <scope>IDENTIFICATION</scope>
</reference>
<feature type="compositionally biased region" description="Basic and acidic residues" evidence="5">
    <location>
        <begin position="118"/>
        <end position="134"/>
    </location>
</feature>
<reference evidence="7" key="2">
    <citation type="submission" date="2025-09" db="UniProtKB">
        <authorList>
            <consortium name="Ensembl"/>
        </authorList>
    </citation>
    <scope>IDENTIFICATION</scope>
</reference>
<evidence type="ECO:0000259" key="6">
    <source>
        <dbReference type="PROSITE" id="PS50103"/>
    </source>
</evidence>
<name>A0A8C1KXS9_CYPCA</name>
<sequence>MLVAQIADSHLTIHTHKAWVRRMYGATAEALLKLSNMACEEERTQENLTEASHRQIHIDEMIRESSQNICQHFLLGRCRFGDGCRLSHSVLDVPKTTHSEDDDTAVTEKQSKTQKNKTHGEKQHLETEKEGCKKKPRMRTADDVISRIKWDCSVDPADFIVGHLDRFLGVLERPFSDFSWDSQVCDCDSSEELALPHHRIQYFSYKGQRVWDRDSRTDRVFGSTGQTILPPFGSEESQQDNLTTDTGQHEEFINTGDVSNDLEQVKEFSEEQDDVVTSVTTTNNKQELGDAVDHSFTENAEKGTSDDILFLQKQSAPEDKKMAATEELSLTQLAKELSITPKKEQTEIVEEWKDSWEGVSGSKAELLSFILPKPLLRHPPPNRPTHFICFRVDSPAALQAFQRIRKKVLSRLPQSEPLWVDPATLHVTLSLLVLKGPEEVRAAAGLMRTTIRNSHKPPISVSFTPKLRHFNGTVLHVSPQPLFDVQCLNSPLQEAFKEKGWLHRHSRCPTYHLTLAKSRQPMTEKMFEGIGTVKLAKDVNFGMLEIEVVHSSHGSHSNGPQLHPIAMGTVMPCHSSPGLDPADPKQCVHSRQLGVPADSPGPLQLLCHCSRPLVTCGSLLPHPLLLLPSR</sequence>
<dbReference type="InterPro" id="IPR040459">
    <property type="entry name" value="MJ1316"/>
</dbReference>
<feature type="region of interest" description="Disordered" evidence="5">
    <location>
        <begin position="222"/>
        <end position="246"/>
    </location>
</feature>
<evidence type="ECO:0000256" key="3">
    <source>
        <dbReference type="ARBA" id="ARBA00022833"/>
    </source>
</evidence>
<dbReference type="Pfam" id="PF10469">
    <property type="entry name" value="AKAP7_NLS"/>
    <property type="match status" value="1"/>
</dbReference>
<feature type="compositionally biased region" description="Polar residues" evidence="5">
    <location>
        <begin position="235"/>
        <end position="246"/>
    </location>
</feature>
<evidence type="ECO:0000313" key="7">
    <source>
        <dbReference type="Ensembl" id="ENSCCRP00010053978.1"/>
    </source>
</evidence>
<dbReference type="Ensembl" id="ENSCCRT00010059141.1">
    <property type="protein sequence ID" value="ENSCCRP00010053978.1"/>
    <property type="gene ID" value="ENSCCRG00010022851.1"/>
</dbReference>
<protein>
    <recommendedName>
        <fullName evidence="6">C3H1-type domain-containing protein</fullName>
    </recommendedName>
</protein>
<dbReference type="Gene3D" id="3.90.1140.10">
    <property type="entry name" value="Cyclic phosphodiesterase"/>
    <property type="match status" value="1"/>
</dbReference>
<feature type="domain" description="C3H1-type" evidence="6">
    <location>
        <begin position="64"/>
        <end position="91"/>
    </location>
</feature>
<evidence type="ECO:0000256" key="2">
    <source>
        <dbReference type="ARBA" id="ARBA00022771"/>
    </source>
</evidence>
<proteinExistence type="predicted"/>
<dbReference type="Gene3D" id="4.10.1000.10">
    <property type="entry name" value="Zinc finger, CCCH-type"/>
    <property type="match status" value="1"/>
</dbReference>
<dbReference type="InterPro" id="IPR019510">
    <property type="entry name" value="AKAP7-like_phosphoesterase"/>
</dbReference>
<dbReference type="PANTHER" id="PTHR46729:SF1">
    <property type="entry name" value="LEUKOCYTE RECEPTOR CLUSTER MEMBER 9"/>
    <property type="match status" value="1"/>
</dbReference>
<feature type="region of interest" description="Disordered" evidence="5">
    <location>
        <begin position="95"/>
        <end position="134"/>
    </location>
</feature>
<dbReference type="InterPro" id="IPR041367">
    <property type="entry name" value="Znf-CCCH_4"/>
</dbReference>
<gene>
    <name evidence="7" type="primary">LOC109049620</name>
</gene>
<dbReference type="SUPFAM" id="SSF55144">
    <property type="entry name" value="LigT-like"/>
    <property type="match status" value="1"/>
</dbReference>
<evidence type="ECO:0000256" key="5">
    <source>
        <dbReference type="SAM" id="MobiDB-lite"/>
    </source>
</evidence>
<dbReference type="SMART" id="SM00356">
    <property type="entry name" value="ZnF_C3H1"/>
    <property type="match status" value="1"/>
</dbReference>
<keyword evidence="3 4" id="KW-0862">Zinc</keyword>
<dbReference type="Pfam" id="PF18044">
    <property type="entry name" value="zf-CCCH_4"/>
    <property type="match status" value="1"/>
</dbReference>
<dbReference type="InterPro" id="IPR009097">
    <property type="entry name" value="Cyclic_Pdiesterase"/>
</dbReference>
<feature type="zinc finger region" description="C3H1-type" evidence="4">
    <location>
        <begin position="64"/>
        <end position="91"/>
    </location>
</feature>
<dbReference type="Proteomes" id="UP000694427">
    <property type="component" value="Unplaced"/>
</dbReference>
<keyword evidence="1 4" id="KW-0479">Metal-binding</keyword>
<dbReference type="Pfam" id="PF04457">
    <property type="entry name" value="MJ1316"/>
    <property type="match status" value="1"/>
</dbReference>
<evidence type="ECO:0000313" key="8">
    <source>
        <dbReference type="Proteomes" id="UP000694427"/>
    </source>
</evidence>
<dbReference type="AlphaFoldDB" id="A0A8C1KXS9"/>
<dbReference type="GO" id="GO:0008270">
    <property type="term" value="F:zinc ion binding"/>
    <property type="evidence" value="ECO:0007669"/>
    <property type="project" value="UniProtKB-KW"/>
</dbReference>
<keyword evidence="2 4" id="KW-0863">Zinc-finger</keyword>
<dbReference type="InterPro" id="IPR042653">
    <property type="entry name" value="Leng9"/>
</dbReference>
<keyword evidence="8" id="KW-1185">Reference proteome</keyword>
<evidence type="ECO:0000256" key="1">
    <source>
        <dbReference type="ARBA" id="ARBA00022723"/>
    </source>
</evidence>
<evidence type="ECO:0000256" key="4">
    <source>
        <dbReference type="PROSITE-ProRule" id="PRU00723"/>
    </source>
</evidence>
<dbReference type="InterPro" id="IPR000571">
    <property type="entry name" value="Znf_CCCH"/>
</dbReference>
<accession>A0A8C1KXS9</accession>